<evidence type="ECO:0000313" key="3">
    <source>
        <dbReference type="Proteomes" id="UP000463951"/>
    </source>
</evidence>
<dbReference type="EMBL" id="AP019620">
    <property type="protein sequence ID" value="BBJ42651.1"/>
    <property type="molecule type" value="Genomic_DNA"/>
</dbReference>
<feature type="region of interest" description="Disordered" evidence="1">
    <location>
        <begin position="122"/>
        <end position="142"/>
    </location>
</feature>
<dbReference type="AlphaFoldDB" id="A0A499UZE2"/>
<protein>
    <submittedName>
        <fullName evidence="2">Uncharacterized protein</fullName>
    </submittedName>
</protein>
<accession>A0A499UZE2</accession>
<gene>
    <name evidence="2" type="ORF">SSPO_053690</name>
</gene>
<dbReference type="Proteomes" id="UP000463951">
    <property type="component" value="Chromosome"/>
</dbReference>
<proteinExistence type="predicted"/>
<sequence>MREHRPLALGEERGDLRLDLLGVLLGGPLPAPHQPPEVGVHGQARHPEGIAEHHIGRLTADTGQGDQILEPARDLAAEAVTEGCGQAQQRFGLGAEEAGRPDQLLQGLRVGCRHVLGRRTGGEERGGGLVDPQIGGLGGQDRGHQKLERALEVQLGMGVRIHLGELAVDAPGTADEGEPGLGAGALRALDRFMRLRGFCRLSGLLFAHSGITRCGHPSGPLALCSHRRIGHPASLSPPTDIRPGHREEVPNRTPAAQLGRPVRQTCD</sequence>
<organism evidence="2 3">
    <name type="scientific">Streptomyces antimycoticus</name>
    <dbReference type="NCBI Taxonomy" id="68175"/>
    <lineage>
        <taxon>Bacteria</taxon>
        <taxon>Bacillati</taxon>
        <taxon>Actinomycetota</taxon>
        <taxon>Actinomycetes</taxon>
        <taxon>Kitasatosporales</taxon>
        <taxon>Streptomycetaceae</taxon>
        <taxon>Streptomyces</taxon>
        <taxon>Streptomyces violaceusniger group</taxon>
    </lineage>
</organism>
<evidence type="ECO:0000313" key="2">
    <source>
        <dbReference type="EMBL" id="BBJ42651.1"/>
    </source>
</evidence>
<evidence type="ECO:0000256" key="1">
    <source>
        <dbReference type="SAM" id="MobiDB-lite"/>
    </source>
</evidence>
<name>A0A499UZE2_9ACTN</name>
<feature type="region of interest" description="Disordered" evidence="1">
    <location>
        <begin position="233"/>
        <end position="267"/>
    </location>
</feature>
<reference evidence="2 3" key="1">
    <citation type="journal article" date="2020" name="Int. J. Syst. Evol. Microbiol.">
        <title>Reclassification of Streptomyces castelarensis and Streptomyces sporoclivatus as later heterotypic synonyms of Streptomyces antimycoticus.</title>
        <authorList>
            <person name="Komaki H."/>
            <person name="Tamura T."/>
        </authorList>
    </citation>
    <scope>NUCLEOTIDE SEQUENCE [LARGE SCALE GENOMIC DNA]</scope>
    <source>
        <strain evidence="2 3">NBRC 100767</strain>
    </source>
</reference>